<gene>
    <name evidence="1" type="ORF">RJT34_30173</name>
</gene>
<dbReference type="Proteomes" id="UP001359559">
    <property type="component" value="Unassembled WGS sequence"/>
</dbReference>
<name>A0AAN9I055_CLITE</name>
<organism evidence="1 2">
    <name type="scientific">Clitoria ternatea</name>
    <name type="common">Butterfly pea</name>
    <dbReference type="NCBI Taxonomy" id="43366"/>
    <lineage>
        <taxon>Eukaryota</taxon>
        <taxon>Viridiplantae</taxon>
        <taxon>Streptophyta</taxon>
        <taxon>Embryophyta</taxon>
        <taxon>Tracheophyta</taxon>
        <taxon>Spermatophyta</taxon>
        <taxon>Magnoliopsida</taxon>
        <taxon>eudicotyledons</taxon>
        <taxon>Gunneridae</taxon>
        <taxon>Pentapetalae</taxon>
        <taxon>rosids</taxon>
        <taxon>fabids</taxon>
        <taxon>Fabales</taxon>
        <taxon>Fabaceae</taxon>
        <taxon>Papilionoideae</taxon>
        <taxon>50 kb inversion clade</taxon>
        <taxon>NPAAA clade</taxon>
        <taxon>indigoferoid/millettioid clade</taxon>
        <taxon>Phaseoleae</taxon>
        <taxon>Clitoria</taxon>
    </lineage>
</organism>
<evidence type="ECO:0000313" key="2">
    <source>
        <dbReference type="Proteomes" id="UP001359559"/>
    </source>
</evidence>
<dbReference type="AlphaFoldDB" id="A0AAN9I055"/>
<comment type="caution">
    <text evidence="1">The sequence shown here is derived from an EMBL/GenBank/DDBJ whole genome shotgun (WGS) entry which is preliminary data.</text>
</comment>
<reference evidence="1 2" key="1">
    <citation type="submission" date="2024-01" db="EMBL/GenBank/DDBJ databases">
        <title>The genomes of 5 underutilized Papilionoideae crops provide insights into root nodulation and disease resistance.</title>
        <authorList>
            <person name="Yuan L."/>
        </authorList>
    </citation>
    <scope>NUCLEOTIDE SEQUENCE [LARGE SCALE GENOMIC DNA]</scope>
    <source>
        <strain evidence="1">LY-2023</strain>
        <tissue evidence="1">Leaf</tissue>
    </source>
</reference>
<keyword evidence="2" id="KW-1185">Reference proteome</keyword>
<sequence>MFVKPGTGSTDQHKICFRFLILSLSFPSSYVSSAATRFPSPAAHPLSRLRSASLPSSYDPSLPRLTLISLQATAPRIAAPKSTDSLSLGRIIEQPDKI</sequence>
<evidence type="ECO:0000313" key="1">
    <source>
        <dbReference type="EMBL" id="KAK7262598.1"/>
    </source>
</evidence>
<dbReference type="EMBL" id="JAYKXN010000008">
    <property type="protein sequence ID" value="KAK7262598.1"/>
    <property type="molecule type" value="Genomic_DNA"/>
</dbReference>
<protein>
    <submittedName>
        <fullName evidence="1">Uncharacterized protein</fullName>
    </submittedName>
</protein>
<accession>A0AAN9I055</accession>
<proteinExistence type="predicted"/>